<dbReference type="CDD" id="cd12148">
    <property type="entry name" value="fungal_TF_MHR"/>
    <property type="match status" value="1"/>
</dbReference>
<dbReference type="AlphaFoldDB" id="A0AAD5P929"/>
<comment type="caution">
    <text evidence="4">The sequence shown here is derived from an EMBL/GenBank/DDBJ whole genome shotgun (WGS) entry which is preliminary data.</text>
</comment>
<dbReference type="CDD" id="cd00067">
    <property type="entry name" value="GAL4"/>
    <property type="match status" value="1"/>
</dbReference>
<reference evidence="4" key="2">
    <citation type="submission" date="2023-02" db="EMBL/GenBank/DDBJ databases">
        <authorList>
            <consortium name="DOE Joint Genome Institute"/>
            <person name="Mondo S.J."/>
            <person name="Chang Y."/>
            <person name="Wang Y."/>
            <person name="Ahrendt S."/>
            <person name="Andreopoulos W."/>
            <person name="Barry K."/>
            <person name="Beard J."/>
            <person name="Benny G.L."/>
            <person name="Blankenship S."/>
            <person name="Bonito G."/>
            <person name="Cuomo C."/>
            <person name="Desiro A."/>
            <person name="Gervers K.A."/>
            <person name="Hundley H."/>
            <person name="Kuo A."/>
            <person name="LaButti K."/>
            <person name="Lang B.F."/>
            <person name="Lipzen A."/>
            <person name="O'Donnell K."/>
            <person name="Pangilinan J."/>
            <person name="Reynolds N."/>
            <person name="Sandor L."/>
            <person name="Smith M.W."/>
            <person name="Tsang A."/>
            <person name="Grigoriev I.V."/>
            <person name="Stajich J.E."/>
            <person name="Spatafora J.W."/>
        </authorList>
    </citation>
    <scope>NUCLEOTIDE SEQUENCE</scope>
    <source>
        <strain evidence="4">RSA 2281</strain>
    </source>
</reference>
<protein>
    <recommendedName>
        <fullName evidence="3">Zn(2)-C6 fungal-type domain-containing protein</fullName>
    </recommendedName>
</protein>
<sequence>MASVDERPIKRRLRQPLSCQRCRKHRSKCSRERPSCEQCLTANVTCEYLDAPGDLASTALRNRFSTLQGQIDSLMNEFGLIEQLVYNREPVIRTEALRSWSIRNETGRGVSIDTHMHHVEDIYAVLLQFALDNNNNNNNKSMMGHSTSSSASSSTSSSTSTRNIWLTRNNTIYPNIKLSHFTSLLPASNTATTPSTTNDMIGSPTPSTPTASISASQHDVFLKSITIKRLLELYPTCLLHGSILGFQPIHEKLLDRKLVTKTPILRLLYTSCMCYMLLHACYWHPEMIDLDQWIVEDPSSSIKSNIIALAQSYYDEAKDLVSTLYFEQESANVIICHAICNLVLYHIESGNTSVIYLYSGMAAQLAAQLDVNEQQSLILPCEGEEYGEEEGEEQEMVEIHLPSSSCYIRSIRWFIYSLDTSASHFHNKPYEVQLNNEDVPPFPKEKHNDEDDEVYQQSIFQWLEYQTCEITRDIRRTCFSNDRQQVPYKEIERIEKKLMLFETWLRRYTNKNNNSSTTNLQDPMDTHHDHQKDLLWHRRCLYMHSIRYYGHWILLHQTYIPTPLSVERCSKAAFALVDLFDAWQLNLDCYFRPCIHELKQACEILQYLVDQEEDDPDDKLKALDALSRLLKVILHTPVDDIARTRPFIQKVQQILASHHIT</sequence>
<evidence type="ECO:0000313" key="5">
    <source>
        <dbReference type="Proteomes" id="UP001209540"/>
    </source>
</evidence>
<dbReference type="SMART" id="SM00066">
    <property type="entry name" value="GAL4"/>
    <property type="match status" value="1"/>
</dbReference>
<reference evidence="4" key="1">
    <citation type="journal article" date="2022" name="IScience">
        <title>Evolution of zygomycete secretomes and the origins of terrestrial fungal ecologies.</title>
        <authorList>
            <person name="Chang Y."/>
            <person name="Wang Y."/>
            <person name="Mondo S."/>
            <person name="Ahrendt S."/>
            <person name="Andreopoulos W."/>
            <person name="Barry K."/>
            <person name="Beard J."/>
            <person name="Benny G.L."/>
            <person name="Blankenship S."/>
            <person name="Bonito G."/>
            <person name="Cuomo C."/>
            <person name="Desiro A."/>
            <person name="Gervers K.A."/>
            <person name="Hundley H."/>
            <person name="Kuo A."/>
            <person name="LaButti K."/>
            <person name="Lang B.F."/>
            <person name="Lipzen A."/>
            <person name="O'Donnell K."/>
            <person name="Pangilinan J."/>
            <person name="Reynolds N."/>
            <person name="Sandor L."/>
            <person name="Smith M.E."/>
            <person name="Tsang A."/>
            <person name="Grigoriev I.V."/>
            <person name="Stajich J.E."/>
            <person name="Spatafora J.W."/>
        </authorList>
    </citation>
    <scope>NUCLEOTIDE SEQUENCE</scope>
    <source>
        <strain evidence="4">RSA 2281</strain>
    </source>
</reference>
<dbReference type="PANTHER" id="PTHR46910">
    <property type="entry name" value="TRANSCRIPTION FACTOR PDR1"/>
    <property type="match status" value="1"/>
</dbReference>
<evidence type="ECO:0000313" key="4">
    <source>
        <dbReference type="EMBL" id="KAI9249500.1"/>
    </source>
</evidence>
<dbReference type="EMBL" id="JAIXMP010000035">
    <property type="protein sequence ID" value="KAI9249500.1"/>
    <property type="molecule type" value="Genomic_DNA"/>
</dbReference>
<keyword evidence="1" id="KW-0539">Nucleus</keyword>
<dbReference type="SUPFAM" id="SSF57701">
    <property type="entry name" value="Zn2/Cys6 DNA-binding domain"/>
    <property type="match status" value="1"/>
</dbReference>
<dbReference type="InterPro" id="IPR050987">
    <property type="entry name" value="AtrR-like"/>
</dbReference>
<dbReference type="Pfam" id="PF00172">
    <property type="entry name" value="Zn_clus"/>
    <property type="match status" value="1"/>
</dbReference>
<dbReference type="PROSITE" id="PS50048">
    <property type="entry name" value="ZN2_CY6_FUNGAL_2"/>
    <property type="match status" value="1"/>
</dbReference>
<dbReference type="InterPro" id="IPR001138">
    <property type="entry name" value="Zn2Cys6_DnaBD"/>
</dbReference>
<feature type="region of interest" description="Disordered" evidence="2">
    <location>
        <begin position="138"/>
        <end position="160"/>
    </location>
</feature>
<dbReference type="Proteomes" id="UP001209540">
    <property type="component" value="Unassembled WGS sequence"/>
</dbReference>
<accession>A0AAD5P929</accession>
<feature type="region of interest" description="Disordered" evidence="2">
    <location>
        <begin position="192"/>
        <end position="212"/>
    </location>
</feature>
<gene>
    <name evidence="4" type="ORF">BDA99DRAFT_523971</name>
</gene>
<proteinExistence type="predicted"/>
<evidence type="ECO:0000256" key="1">
    <source>
        <dbReference type="ARBA" id="ARBA00023242"/>
    </source>
</evidence>
<dbReference type="PROSITE" id="PS00463">
    <property type="entry name" value="ZN2_CY6_FUNGAL_1"/>
    <property type="match status" value="1"/>
</dbReference>
<organism evidence="4 5">
    <name type="scientific">Phascolomyces articulosus</name>
    <dbReference type="NCBI Taxonomy" id="60185"/>
    <lineage>
        <taxon>Eukaryota</taxon>
        <taxon>Fungi</taxon>
        <taxon>Fungi incertae sedis</taxon>
        <taxon>Mucoromycota</taxon>
        <taxon>Mucoromycotina</taxon>
        <taxon>Mucoromycetes</taxon>
        <taxon>Mucorales</taxon>
        <taxon>Lichtheimiaceae</taxon>
        <taxon>Phascolomyces</taxon>
    </lineage>
</organism>
<evidence type="ECO:0000259" key="3">
    <source>
        <dbReference type="PROSITE" id="PS50048"/>
    </source>
</evidence>
<dbReference type="GO" id="GO:0000981">
    <property type="term" value="F:DNA-binding transcription factor activity, RNA polymerase II-specific"/>
    <property type="evidence" value="ECO:0007669"/>
    <property type="project" value="InterPro"/>
</dbReference>
<dbReference type="GO" id="GO:0008270">
    <property type="term" value="F:zinc ion binding"/>
    <property type="evidence" value="ECO:0007669"/>
    <property type="project" value="InterPro"/>
</dbReference>
<feature type="domain" description="Zn(2)-C6 fungal-type" evidence="3">
    <location>
        <begin position="18"/>
        <end position="48"/>
    </location>
</feature>
<dbReference type="Gene3D" id="4.10.240.10">
    <property type="entry name" value="Zn(2)-C6 fungal-type DNA-binding domain"/>
    <property type="match status" value="1"/>
</dbReference>
<dbReference type="PANTHER" id="PTHR46910:SF1">
    <property type="entry name" value="MISCELLANEOUS ZN(II)2CYS6 TRANSCRIPTION FACTOR (EUROFUNG)-RELATED"/>
    <property type="match status" value="1"/>
</dbReference>
<dbReference type="InterPro" id="IPR036864">
    <property type="entry name" value="Zn2-C6_fun-type_DNA-bd_sf"/>
</dbReference>
<name>A0AAD5P929_9FUNG</name>
<evidence type="ECO:0000256" key="2">
    <source>
        <dbReference type="SAM" id="MobiDB-lite"/>
    </source>
</evidence>
<keyword evidence="5" id="KW-1185">Reference proteome</keyword>
<feature type="compositionally biased region" description="Low complexity" evidence="2">
    <location>
        <begin position="146"/>
        <end position="160"/>
    </location>
</feature>